<proteinExistence type="predicted"/>
<evidence type="ECO:0000313" key="1">
    <source>
        <dbReference type="EMBL" id="CAG7730787.1"/>
    </source>
</evidence>
<dbReference type="AlphaFoldDB" id="A0A8J2P911"/>
<evidence type="ECO:0000313" key="2">
    <source>
        <dbReference type="Proteomes" id="UP000708208"/>
    </source>
</evidence>
<reference evidence="1" key="1">
    <citation type="submission" date="2021-06" db="EMBL/GenBank/DDBJ databases">
        <authorList>
            <person name="Hodson N. C."/>
            <person name="Mongue J. A."/>
            <person name="Jaron S. K."/>
        </authorList>
    </citation>
    <scope>NUCLEOTIDE SEQUENCE</scope>
</reference>
<keyword evidence="2" id="KW-1185">Reference proteome</keyword>
<dbReference type="Proteomes" id="UP000708208">
    <property type="component" value="Unassembled WGS sequence"/>
</dbReference>
<gene>
    <name evidence="1" type="ORF">AFUS01_LOCUS19405</name>
</gene>
<sequence length="70" mass="8047">MRKLFLTSTNYYIAKRDVSEIKHLVIRKLFLKDKMNSTTVAVTMRKLPMCGRVLPDEALKADCGIYTGHD</sequence>
<organism evidence="1 2">
    <name type="scientific">Allacma fusca</name>
    <dbReference type="NCBI Taxonomy" id="39272"/>
    <lineage>
        <taxon>Eukaryota</taxon>
        <taxon>Metazoa</taxon>
        <taxon>Ecdysozoa</taxon>
        <taxon>Arthropoda</taxon>
        <taxon>Hexapoda</taxon>
        <taxon>Collembola</taxon>
        <taxon>Symphypleona</taxon>
        <taxon>Sminthuridae</taxon>
        <taxon>Allacma</taxon>
    </lineage>
</organism>
<name>A0A8J2P911_9HEXA</name>
<accession>A0A8J2P911</accession>
<comment type="caution">
    <text evidence="1">The sequence shown here is derived from an EMBL/GenBank/DDBJ whole genome shotgun (WGS) entry which is preliminary data.</text>
</comment>
<dbReference type="EMBL" id="CAJVCH010200366">
    <property type="protein sequence ID" value="CAG7730787.1"/>
    <property type="molecule type" value="Genomic_DNA"/>
</dbReference>
<protein>
    <submittedName>
        <fullName evidence="1">Uncharacterized protein</fullName>
    </submittedName>
</protein>